<dbReference type="EMBL" id="JBHUOL010000012">
    <property type="protein sequence ID" value="MFD2908948.1"/>
    <property type="molecule type" value="Genomic_DNA"/>
</dbReference>
<evidence type="ECO:0000313" key="2">
    <source>
        <dbReference type="EMBL" id="MFD2908948.1"/>
    </source>
</evidence>
<proteinExistence type="predicted"/>
<sequence length="495" mass="52994">MKKVIPTLKISAWIAILLFSIQFSNAQVGINTTSPDASSMLDVTSTTKGMLTPRMTTLEKNAISSPANALLVYDTTLNAFSYYDLPTTKWVNMESGRNNFKRIKATDVLATVLADELAAGGGTKYLLQTNTLYEINGTVVVNLPIELNDAYVTGLDSGDDKLVKMSGDLFTGATGGSIRVLTLVSLGNVFNITGTGTQNLILRDCIIANSGNVGLVKNFSMVFLSIIQYVGNTNGVIYEDIGRLLLSNTGWFGGGPPLGNSGTYEKLVGTFDLVQKQGGFSEVYGTSIGFDVSSNPTINFDAVMESVVFSGTNIAGYVKPYTVGTYSGYNFNINWNVRCAGIPNETDSNAGGGFSMDYGVGTGISVSTNSSNPSNIVKVGTLATVSPASNLFRFSSDNPNRLRYLGKKKRIFQVSGSISVQVPNAATYIVYIAKNGSALSQYKVYGRGQTNGDILVLPLDGNIELNYNDFVEIFLQRYTGSLTDPIVANLTVIIK</sequence>
<dbReference type="Proteomes" id="UP001597549">
    <property type="component" value="Unassembled WGS sequence"/>
</dbReference>
<protein>
    <recommendedName>
        <fullName evidence="4">Cell wall anchor protein</fullName>
    </recommendedName>
</protein>
<evidence type="ECO:0000313" key="3">
    <source>
        <dbReference type="Proteomes" id="UP001597549"/>
    </source>
</evidence>
<comment type="caution">
    <text evidence="2">The sequence shown here is derived from an EMBL/GenBank/DDBJ whole genome shotgun (WGS) entry which is preliminary data.</text>
</comment>
<keyword evidence="3" id="KW-1185">Reference proteome</keyword>
<gene>
    <name evidence="2" type="ORF">ACFSX9_09380</name>
</gene>
<name>A0ABW5Z920_9FLAO</name>
<feature type="signal peptide" evidence="1">
    <location>
        <begin position="1"/>
        <end position="26"/>
    </location>
</feature>
<feature type="chain" id="PRO_5045104842" description="Cell wall anchor protein" evidence="1">
    <location>
        <begin position="27"/>
        <end position="495"/>
    </location>
</feature>
<accession>A0ABW5Z920</accession>
<reference evidence="3" key="1">
    <citation type="journal article" date="2019" name="Int. J. Syst. Evol. Microbiol.">
        <title>The Global Catalogue of Microorganisms (GCM) 10K type strain sequencing project: providing services to taxonomists for standard genome sequencing and annotation.</title>
        <authorList>
            <consortium name="The Broad Institute Genomics Platform"/>
            <consortium name="The Broad Institute Genome Sequencing Center for Infectious Disease"/>
            <person name="Wu L."/>
            <person name="Ma J."/>
        </authorList>
    </citation>
    <scope>NUCLEOTIDE SEQUENCE [LARGE SCALE GENOMIC DNA]</scope>
    <source>
        <strain evidence="3">KCTC 52644</strain>
    </source>
</reference>
<evidence type="ECO:0008006" key="4">
    <source>
        <dbReference type="Google" id="ProtNLM"/>
    </source>
</evidence>
<dbReference type="RefSeq" id="WP_379806943.1">
    <property type="nucleotide sequence ID" value="NZ_JBHUOL010000012.1"/>
</dbReference>
<evidence type="ECO:0000256" key="1">
    <source>
        <dbReference type="SAM" id="SignalP"/>
    </source>
</evidence>
<organism evidence="2 3">
    <name type="scientific">Flavobacterium ardleyense</name>
    <dbReference type="NCBI Taxonomy" id="2038737"/>
    <lineage>
        <taxon>Bacteria</taxon>
        <taxon>Pseudomonadati</taxon>
        <taxon>Bacteroidota</taxon>
        <taxon>Flavobacteriia</taxon>
        <taxon>Flavobacteriales</taxon>
        <taxon>Flavobacteriaceae</taxon>
        <taxon>Flavobacterium</taxon>
    </lineage>
</organism>
<keyword evidence="1" id="KW-0732">Signal</keyword>